<dbReference type="SMART" id="SM00345">
    <property type="entry name" value="HTH_GNTR"/>
    <property type="match status" value="1"/>
</dbReference>
<keyword evidence="3" id="KW-0804">Transcription</keyword>
<dbReference type="EMBL" id="QAYG01000001">
    <property type="protein sequence ID" value="PTW63203.1"/>
    <property type="molecule type" value="Genomic_DNA"/>
</dbReference>
<dbReference type="SUPFAM" id="SSF48008">
    <property type="entry name" value="GntR ligand-binding domain-like"/>
    <property type="match status" value="1"/>
</dbReference>
<evidence type="ECO:0000256" key="2">
    <source>
        <dbReference type="ARBA" id="ARBA00023125"/>
    </source>
</evidence>
<accession>A0A2T5VHI1</accession>
<keyword evidence="2" id="KW-0238">DNA-binding</keyword>
<name>A0A2T5VHI1_9HYPH</name>
<reference evidence="5 6" key="1">
    <citation type="submission" date="2018-04" db="EMBL/GenBank/DDBJ databases">
        <title>Genomic Encyclopedia of Archaeal and Bacterial Type Strains, Phase II (KMG-II): from individual species to whole genera.</title>
        <authorList>
            <person name="Goeker M."/>
        </authorList>
    </citation>
    <scope>NUCLEOTIDE SEQUENCE [LARGE SCALE GENOMIC DNA]</scope>
    <source>
        <strain evidence="5 6">DSM 23382</strain>
    </source>
</reference>
<dbReference type="PRINTS" id="PR00035">
    <property type="entry name" value="HTHGNTR"/>
</dbReference>
<dbReference type="Proteomes" id="UP000244081">
    <property type="component" value="Unassembled WGS sequence"/>
</dbReference>
<keyword evidence="1" id="KW-0805">Transcription regulation</keyword>
<dbReference type="PANTHER" id="PTHR43537:SF5">
    <property type="entry name" value="UXU OPERON TRANSCRIPTIONAL REGULATOR"/>
    <property type="match status" value="1"/>
</dbReference>
<evidence type="ECO:0000259" key="4">
    <source>
        <dbReference type="PROSITE" id="PS50949"/>
    </source>
</evidence>
<feature type="domain" description="HTH gntR-type" evidence="4">
    <location>
        <begin position="5"/>
        <end position="73"/>
    </location>
</feature>
<evidence type="ECO:0000313" key="6">
    <source>
        <dbReference type="Proteomes" id="UP000244081"/>
    </source>
</evidence>
<dbReference type="InterPro" id="IPR036390">
    <property type="entry name" value="WH_DNA-bd_sf"/>
</dbReference>
<dbReference type="SUPFAM" id="SSF46785">
    <property type="entry name" value="Winged helix' DNA-binding domain"/>
    <property type="match status" value="1"/>
</dbReference>
<proteinExistence type="predicted"/>
<dbReference type="InterPro" id="IPR000524">
    <property type="entry name" value="Tscrpt_reg_HTH_GntR"/>
</dbReference>
<dbReference type="InterPro" id="IPR036388">
    <property type="entry name" value="WH-like_DNA-bd_sf"/>
</dbReference>
<evidence type="ECO:0000313" key="5">
    <source>
        <dbReference type="EMBL" id="PTW63203.1"/>
    </source>
</evidence>
<dbReference type="PANTHER" id="PTHR43537">
    <property type="entry name" value="TRANSCRIPTIONAL REGULATOR, GNTR FAMILY"/>
    <property type="match status" value="1"/>
</dbReference>
<dbReference type="PROSITE" id="PS50949">
    <property type="entry name" value="HTH_GNTR"/>
    <property type="match status" value="1"/>
</dbReference>
<dbReference type="RefSeq" id="WP_107988667.1">
    <property type="nucleotide sequence ID" value="NZ_QAYG01000001.1"/>
</dbReference>
<dbReference type="Pfam" id="PF00392">
    <property type="entry name" value="GntR"/>
    <property type="match status" value="1"/>
</dbReference>
<sequence length="234" mass="26398">MKPRKSLADRVYHSLFSRISNGDYLANQKLPPENTLSQEFGVSRPVLRTALERLREEGLVYSRQGAGNYVRAPQSTPVGFARVETLADIQRCYEFRLNLETKAAGLAAERYNPPVLAEIEEALELLRDATGSHQHREDADFDFHLAISKASNNQYFEATLRALRDHVNVGMTLHGQTLMRDGAKSLQEVLEEHAAIFTAIRERRPADASRLMQAHLEHSRDRLFGGGLIDLSMK</sequence>
<gene>
    <name evidence="5" type="ORF">C8N35_1011254</name>
</gene>
<dbReference type="InterPro" id="IPR011711">
    <property type="entry name" value="GntR_C"/>
</dbReference>
<dbReference type="OrthoDB" id="9805385at2"/>
<dbReference type="CDD" id="cd07377">
    <property type="entry name" value="WHTH_GntR"/>
    <property type="match status" value="1"/>
</dbReference>
<evidence type="ECO:0000256" key="3">
    <source>
        <dbReference type="ARBA" id="ARBA00023163"/>
    </source>
</evidence>
<protein>
    <submittedName>
        <fullName evidence="5">GntR family transcriptional regulator</fullName>
    </submittedName>
</protein>
<dbReference type="InterPro" id="IPR008920">
    <property type="entry name" value="TF_FadR/GntR_C"/>
</dbReference>
<dbReference type="GO" id="GO:0003677">
    <property type="term" value="F:DNA binding"/>
    <property type="evidence" value="ECO:0007669"/>
    <property type="project" value="UniProtKB-KW"/>
</dbReference>
<dbReference type="AlphaFoldDB" id="A0A2T5VHI1"/>
<dbReference type="Pfam" id="PF07729">
    <property type="entry name" value="FCD"/>
    <property type="match status" value="1"/>
</dbReference>
<dbReference type="GO" id="GO:0003700">
    <property type="term" value="F:DNA-binding transcription factor activity"/>
    <property type="evidence" value="ECO:0007669"/>
    <property type="project" value="InterPro"/>
</dbReference>
<evidence type="ECO:0000256" key="1">
    <source>
        <dbReference type="ARBA" id="ARBA00023015"/>
    </source>
</evidence>
<comment type="caution">
    <text evidence="5">The sequence shown here is derived from an EMBL/GenBank/DDBJ whole genome shotgun (WGS) entry which is preliminary data.</text>
</comment>
<dbReference type="SMART" id="SM00895">
    <property type="entry name" value="FCD"/>
    <property type="match status" value="1"/>
</dbReference>
<dbReference type="Gene3D" id="1.20.120.530">
    <property type="entry name" value="GntR ligand-binding domain-like"/>
    <property type="match status" value="1"/>
</dbReference>
<organism evidence="5 6">
    <name type="scientific">Breoghania corrubedonensis</name>
    <dbReference type="NCBI Taxonomy" id="665038"/>
    <lineage>
        <taxon>Bacteria</taxon>
        <taxon>Pseudomonadati</taxon>
        <taxon>Pseudomonadota</taxon>
        <taxon>Alphaproteobacteria</taxon>
        <taxon>Hyphomicrobiales</taxon>
        <taxon>Stappiaceae</taxon>
        <taxon>Breoghania</taxon>
    </lineage>
</organism>
<keyword evidence="6" id="KW-1185">Reference proteome</keyword>
<dbReference type="Gene3D" id="1.10.10.10">
    <property type="entry name" value="Winged helix-like DNA-binding domain superfamily/Winged helix DNA-binding domain"/>
    <property type="match status" value="1"/>
</dbReference>